<dbReference type="RefSeq" id="YP_009282942.1">
    <property type="nucleotide sequence ID" value="NC_031039.1"/>
</dbReference>
<dbReference type="EMBL" id="KU878088">
    <property type="protein sequence ID" value="AMS01122.1"/>
    <property type="molecule type" value="Genomic_DNA"/>
</dbReference>
<gene>
    <name evidence="1" type="ORF">AR9_g037</name>
</gene>
<dbReference type="Pfam" id="PF24203">
    <property type="entry name" value="Phage_ProQ_C_like"/>
    <property type="match status" value="1"/>
</dbReference>
<dbReference type="GeneID" id="29058756"/>
<proteinExistence type="predicted"/>
<evidence type="ECO:0000313" key="2">
    <source>
        <dbReference type="Proteomes" id="UP000202618"/>
    </source>
</evidence>
<evidence type="ECO:0000313" key="1">
    <source>
        <dbReference type="EMBL" id="AMS01122.1"/>
    </source>
</evidence>
<name>A0A172JHU2_BPPB1</name>
<protein>
    <submittedName>
        <fullName evidence="1">Uncharacterized protein</fullName>
    </submittedName>
</protein>
<organism evidence="1 2">
    <name type="scientific">Bacillus phage AR9</name>
    <dbReference type="NCBI Taxonomy" id="1815509"/>
    <lineage>
        <taxon>Viruses</taxon>
        <taxon>Duplodnaviria</taxon>
        <taxon>Heunggongvirae</taxon>
        <taxon>Uroviricota</taxon>
        <taxon>Caudoviricetes</taxon>
        <taxon>Takahashivirus</taxon>
        <taxon>Bacillus phage PBS1</taxon>
    </lineage>
</organism>
<dbReference type="InterPro" id="IPR056982">
    <property type="entry name" value="Phage_ProQ_C-like"/>
</dbReference>
<dbReference type="Proteomes" id="UP000202618">
    <property type="component" value="Segment"/>
</dbReference>
<dbReference type="KEGG" id="vg:29058756"/>
<reference evidence="1 2" key="1">
    <citation type="journal article" date="2016" name="Virology">
        <title>The genome of AR9, a giant transducing Bacillus phage encoding two multisubunit RNA polymerases.</title>
        <authorList>
            <person name="Lavysh D."/>
            <person name="Sokolova M."/>
            <person name="Minakhin L."/>
            <person name="Yakunina M."/>
            <person name="Artamonova T."/>
            <person name="Kozyavkin S."/>
            <person name="Makarova K.S."/>
            <person name="Koonin E.V."/>
            <person name="Severinov K."/>
        </authorList>
    </citation>
    <scope>NUCLEOTIDE SEQUENCE [LARGE SCALE GENOMIC DNA]</scope>
</reference>
<sequence>MKKRCNNIHCIDNSITETDLQKCWYCNSDLTIVGKPIDLDIGQKIYVNEQNHFLGVSEGNLIECEITKINKSVFYAKEKNKDYEYRFNRKTFTGKGVHVGSKLTAYLTVDQFNKEMDYQKERDELLVKIKKRLDELNLETLKDVNNFIK</sequence>
<accession>A0A172JHU2</accession>